<dbReference type="GO" id="GO:0005886">
    <property type="term" value="C:plasma membrane"/>
    <property type="evidence" value="ECO:0007669"/>
    <property type="project" value="UniProtKB-SubCell"/>
</dbReference>
<dbReference type="PANTHER" id="PTHR42929">
    <property type="entry name" value="INNER MEMBRANE ABC TRANSPORTER PERMEASE PROTEIN YDCU-RELATED-RELATED"/>
    <property type="match status" value="1"/>
</dbReference>
<evidence type="ECO:0000313" key="10">
    <source>
        <dbReference type="EMBL" id="PSR34119.1"/>
    </source>
</evidence>
<feature type="transmembrane region" description="Helical" evidence="8">
    <location>
        <begin position="173"/>
        <end position="193"/>
    </location>
</feature>
<accession>A0A2T2XI08</accession>
<dbReference type="InterPro" id="IPR035906">
    <property type="entry name" value="MetI-like_sf"/>
</dbReference>
<evidence type="ECO:0000313" key="11">
    <source>
        <dbReference type="Proteomes" id="UP000242972"/>
    </source>
</evidence>
<keyword evidence="6 8" id="KW-1133">Transmembrane helix</keyword>
<dbReference type="Proteomes" id="UP000242972">
    <property type="component" value="Unassembled WGS sequence"/>
</dbReference>
<feature type="transmembrane region" description="Helical" evidence="8">
    <location>
        <begin position="142"/>
        <end position="161"/>
    </location>
</feature>
<keyword evidence="7 8" id="KW-0472">Membrane</keyword>
<protein>
    <submittedName>
        <fullName evidence="10">ABC transporter permease</fullName>
    </submittedName>
</protein>
<feature type="transmembrane region" description="Helical" evidence="8">
    <location>
        <begin position="27"/>
        <end position="47"/>
    </location>
</feature>
<feature type="transmembrane region" description="Helical" evidence="8">
    <location>
        <begin position="87"/>
        <end position="107"/>
    </location>
</feature>
<feature type="transmembrane region" description="Helical" evidence="8">
    <location>
        <begin position="273"/>
        <end position="294"/>
    </location>
</feature>
<evidence type="ECO:0000256" key="6">
    <source>
        <dbReference type="ARBA" id="ARBA00022989"/>
    </source>
</evidence>
<comment type="subcellular location">
    <subcellularLocation>
        <location evidence="1 8">Cell membrane</location>
        <topology evidence="1 8">Multi-pass membrane protein</topology>
    </subcellularLocation>
</comment>
<evidence type="ECO:0000256" key="5">
    <source>
        <dbReference type="ARBA" id="ARBA00022692"/>
    </source>
</evidence>
<gene>
    <name evidence="10" type="ORF">C7B46_06895</name>
</gene>
<dbReference type="EMBL" id="PXYW01000012">
    <property type="protein sequence ID" value="PSR34119.1"/>
    <property type="molecule type" value="Genomic_DNA"/>
</dbReference>
<dbReference type="SUPFAM" id="SSF161098">
    <property type="entry name" value="MetI-like"/>
    <property type="match status" value="1"/>
</dbReference>
<evidence type="ECO:0000256" key="8">
    <source>
        <dbReference type="RuleBase" id="RU363032"/>
    </source>
</evidence>
<evidence type="ECO:0000256" key="3">
    <source>
        <dbReference type="ARBA" id="ARBA00022448"/>
    </source>
</evidence>
<dbReference type="InterPro" id="IPR000515">
    <property type="entry name" value="MetI-like"/>
</dbReference>
<dbReference type="PANTHER" id="PTHR42929:SF1">
    <property type="entry name" value="INNER MEMBRANE ABC TRANSPORTER PERMEASE PROTEIN YDCU-RELATED"/>
    <property type="match status" value="1"/>
</dbReference>
<evidence type="ECO:0000256" key="4">
    <source>
        <dbReference type="ARBA" id="ARBA00022475"/>
    </source>
</evidence>
<evidence type="ECO:0000256" key="2">
    <source>
        <dbReference type="ARBA" id="ARBA00007069"/>
    </source>
</evidence>
<dbReference type="GO" id="GO:0055085">
    <property type="term" value="P:transmembrane transport"/>
    <property type="evidence" value="ECO:0007669"/>
    <property type="project" value="InterPro"/>
</dbReference>
<name>A0A2T2XI08_9FIRM</name>
<keyword evidence="5 8" id="KW-0812">Transmembrane</keyword>
<evidence type="ECO:0000259" key="9">
    <source>
        <dbReference type="PROSITE" id="PS50928"/>
    </source>
</evidence>
<keyword evidence="4" id="KW-1003">Cell membrane</keyword>
<dbReference type="Pfam" id="PF00528">
    <property type="entry name" value="BPD_transp_1"/>
    <property type="match status" value="1"/>
</dbReference>
<feature type="transmembrane region" description="Helical" evidence="8">
    <location>
        <begin position="241"/>
        <end position="261"/>
    </location>
</feature>
<comment type="similarity">
    <text evidence="2">Belongs to the binding-protein-dependent transport system permease family. CysTW subfamily.</text>
</comment>
<dbReference type="PROSITE" id="PS50928">
    <property type="entry name" value="ABC_TM1"/>
    <property type="match status" value="1"/>
</dbReference>
<feature type="domain" description="ABC transmembrane type-1" evidence="9">
    <location>
        <begin position="81"/>
        <end position="294"/>
    </location>
</feature>
<proteinExistence type="inferred from homology"/>
<reference evidence="10 11" key="1">
    <citation type="journal article" date="2014" name="BMC Genomics">
        <title>Comparison of environmental and isolate Sulfobacillus genomes reveals diverse carbon, sulfur, nitrogen, and hydrogen metabolisms.</title>
        <authorList>
            <person name="Justice N.B."/>
            <person name="Norman A."/>
            <person name="Brown C.T."/>
            <person name="Singh A."/>
            <person name="Thomas B.C."/>
            <person name="Banfield J.F."/>
        </authorList>
    </citation>
    <scope>NUCLEOTIDE SEQUENCE [LARGE SCALE GENOMIC DNA]</scope>
    <source>
        <strain evidence="10">AMDSBA4</strain>
    </source>
</reference>
<comment type="caution">
    <text evidence="10">The sequence shown here is derived from an EMBL/GenBank/DDBJ whole genome shotgun (WGS) entry which is preliminary data.</text>
</comment>
<sequence length="304" mass="32934">MGKRRATLMTEVAIATKAPRLNRAARIWTMGVWFLPFGLFAVLFLFLPSIGLFVGSLTGGPHGLTLDNFGQLFQSQYLDAYKVSVELSAATAVIGAVVGVVLAWAMVGGGLPRFLRPFFLTFSGVASNFAGIPLAFAFTASLGPVGMVTLFLSHHLGLNLYQSGFSLFGFSGLVITYLYFQIPLMVLLMVPALDNMSRWGEAAMNLGASPWQFWWHIGLPILRLPLLGATLLLFGNSFGAYATAYALTSGMINLVPIVIGQELSGNVVFSPNLADALAVGMILIMITIFAIYLITNRNVVRWQR</sequence>
<keyword evidence="3 8" id="KW-0813">Transport</keyword>
<dbReference type="CDD" id="cd06261">
    <property type="entry name" value="TM_PBP2"/>
    <property type="match status" value="1"/>
</dbReference>
<dbReference type="AlphaFoldDB" id="A0A2T2XI08"/>
<evidence type="ECO:0000256" key="1">
    <source>
        <dbReference type="ARBA" id="ARBA00004651"/>
    </source>
</evidence>
<feature type="transmembrane region" description="Helical" evidence="8">
    <location>
        <begin position="213"/>
        <end position="234"/>
    </location>
</feature>
<dbReference type="Gene3D" id="1.10.3720.10">
    <property type="entry name" value="MetI-like"/>
    <property type="match status" value="1"/>
</dbReference>
<evidence type="ECO:0000256" key="7">
    <source>
        <dbReference type="ARBA" id="ARBA00023136"/>
    </source>
</evidence>
<feature type="transmembrane region" description="Helical" evidence="8">
    <location>
        <begin position="114"/>
        <end position="136"/>
    </location>
</feature>
<organism evidence="10 11">
    <name type="scientific">Sulfobacillus benefaciens</name>
    <dbReference type="NCBI Taxonomy" id="453960"/>
    <lineage>
        <taxon>Bacteria</taxon>
        <taxon>Bacillati</taxon>
        <taxon>Bacillota</taxon>
        <taxon>Clostridia</taxon>
        <taxon>Eubacteriales</taxon>
        <taxon>Clostridiales Family XVII. Incertae Sedis</taxon>
        <taxon>Sulfobacillus</taxon>
    </lineage>
</organism>